<feature type="domain" description="Nucleotidyl transferase" evidence="11">
    <location>
        <begin position="26"/>
        <end position="162"/>
    </location>
</feature>
<dbReference type="Gene3D" id="2.160.10.10">
    <property type="entry name" value="Hexapeptide repeat proteins"/>
    <property type="match status" value="1"/>
</dbReference>
<dbReference type="CDD" id="cd04198">
    <property type="entry name" value="eIF-2B_gamma_N"/>
    <property type="match status" value="1"/>
</dbReference>
<proteinExistence type="inferred from homology"/>
<evidence type="ECO:0000256" key="8">
    <source>
        <dbReference type="ARBA" id="ARBA00045373"/>
    </source>
</evidence>
<comment type="similarity">
    <text evidence="2">Belongs to the eIF-2B gamma/epsilon subunits family.</text>
</comment>
<evidence type="ECO:0000313" key="13">
    <source>
        <dbReference type="EMBL" id="KAK7692711.1"/>
    </source>
</evidence>
<dbReference type="Pfam" id="PF00483">
    <property type="entry name" value="NTP_transferase"/>
    <property type="match status" value="1"/>
</dbReference>
<keyword evidence="3" id="KW-0963">Cytoplasm</keyword>
<gene>
    <name evidence="13" type="ORF">QCA50_004344</name>
</gene>
<sequence length="509" mass="56442">MVPTLTLTMDFEETSSNIATKEFQAVLLAGFGNELVPLTSNHGEEPCPKALLPIANKPMLDYPLAWLEASGIRDVLVICPAPHRASISHYINSDSSASSFPSLRIDLQAYDESENDTAGTCQILRHFANRIEQDFLLLPCDFIPPPTLTLSSVLNKFRTESTYDGAIATTLFFEQSKPDKANSLEEWGSGPSTTSVVWDEKTRTLLHIDTLDQVDDDPEEMVLDMNLLRRYPRAKLSANLQDAHVYLFRKSVLDVLKEKTRFDSIREDFIPWLCTPQYHPRKRNKYGRILNPLNNVPSQTTALEHSTLHSDILSAYDIPEETRPESAISSPVDDFGHTETSSLRVGVVVHRAASGYTARANTLHTYIELNRHFLSHTTYSLPKDPESRALIDPKAQISTDSMVGHTTKVGERTTIKKSVIGKHCVIGKYVKITGCVILDHCVIADGAKLEGCILGTSTTIGSKAELSKCVTQGGYEVGDGENSKNERLEVSDWTAAQNDDSSEEDSDEE</sequence>
<dbReference type="InterPro" id="IPR056764">
    <property type="entry name" value="LbH_EIF2B3/5"/>
</dbReference>
<feature type="region of interest" description="Disordered" evidence="10">
    <location>
        <begin position="474"/>
        <end position="509"/>
    </location>
</feature>
<dbReference type="GO" id="GO:0005829">
    <property type="term" value="C:cytosol"/>
    <property type="evidence" value="ECO:0007669"/>
    <property type="project" value="UniProtKB-SubCell"/>
</dbReference>
<evidence type="ECO:0000256" key="6">
    <source>
        <dbReference type="ARBA" id="ARBA00044196"/>
    </source>
</evidence>
<dbReference type="Gene3D" id="3.90.550.10">
    <property type="entry name" value="Spore Coat Polysaccharide Biosynthesis Protein SpsA, Chain A"/>
    <property type="match status" value="1"/>
</dbReference>
<evidence type="ECO:0000259" key="11">
    <source>
        <dbReference type="Pfam" id="PF00483"/>
    </source>
</evidence>
<feature type="domain" description="EIF2B subunit epsilon/gamma LbH" evidence="12">
    <location>
        <begin position="391"/>
        <end position="478"/>
    </location>
</feature>
<comment type="caution">
    <text evidence="13">The sequence shown here is derived from an EMBL/GenBank/DDBJ whole genome shotgun (WGS) entry which is preliminary data.</text>
</comment>
<dbReference type="SUPFAM" id="SSF53448">
    <property type="entry name" value="Nucleotide-diphospho-sugar transferases"/>
    <property type="match status" value="1"/>
</dbReference>
<feature type="compositionally biased region" description="Basic and acidic residues" evidence="10">
    <location>
        <begin position="481"/>
        <end position="490"/>
    </location>
</feature>
<reference evidence="13 14" key="1">
    <citation type="submission" date="2022-09" db="EMBL/GenBank/DDBJ databases">
        <authorList>
            <person name="Palmer J.M."/>
        </authorList>
    </citation>
    <scope>NUCLEOTIDE SEQUENCE [LARGE SCALE GENOMIC DNA]</scope>
    <source>
        <strain evidence="13 14">DSM 7382</strain>
    </source>
</reference>
<dbReference type="GO" id="GO:0002183">
    <property type="term" value="P:cytoplasmic translational initiation"/>
    <property type="evidence" value="ECO:0007669"/>
    <property type="project" value="TreeGrafter"/>
</dbReference>
<evidence type="ECO:0000256" key="10">
    <source>
        <dbReference type="SAM" id="MobiDB-lite"/>
    </source>
</evidence>
<dbReference type="PANTHER" id="PTHR45989">
    <property type="entry name" value="TRANSLATION INITIATION FACTOR EIF-2B SUBUNIT GAMMA"/>
    <property type="match status" value="1"/>
</dbReference>
<protein>
    <recommendedName>
        <fullName evidence="6">Translation initiation factor eIF2B subunit gamma</fullName>
    </recommendedName>
    <alternativeName>
        <fullName evidence="7">eIF2B GDP-GTP exchange factor subunit gamma</fullName>
    </alternativeName>
</protein>
<keyword evidence="14" id="KW-1185">Reference proteome</keyword>
<name>A0AAW0GJ64_9APHY</name>
<evidence type="ECO:0000256" key="1">
    <source>
        <dbReference type="ARBA" id="ARBA00004514"/>
    </source>
</evidence>
<keyword evidence="4" id="KW-0396">Initiation factor</keyword>
<dbReference type="InterPro" id="IPR051960">
    <property type="entry name" value="eIF2B_gamma"/>
</dbReference>
<evidence type="ECO:0000256" key="3">
    <source>
        <dbReference type="ARBA" id="ARBA00022490"/>
    </source>
</evidence>
<evidence type="ECO:0000256" key="7">
    <source>
        <dbReference type="ARBA" id="ARBA00044229"/>
    </source>
</evidence>
<dbReference type="EMBL" id="JASBNA010000004">
    <property type="protein sequence ID" value="KAK7692711.1"/>
    <property type="molecule type" value="Genomic_DNA"/>
</dbReference>
<dbReference type="InterPro" id="IPR029044">
    <property type="entry name" value="Nucleotide-diphossugar_trans"/>
</dbReference>
<evidence type="ECO:0000256" key="4">
    <source>
        <dbReference type="ARBA" id="ARBA00022540"/>
    </source>
</evidence>
<comment type="function">
    <text evidence="8">Acts as a component of the translation initiation factor 2B (eIF2B) complex, which catalyzes the exchange of GDP for GTP on the eukaryotic initiation factor 2 (eIF2) complex gamma subunit. Its guanine nucleotide exchange factor activity is repressed when bound to eIF2 complex phosphorylated on the alpha subunit, thereby limiting the amount of methionyl-initiator methionine tRNA available to the ribosome and consequently global translation is repressed.</text>
</comment>
<dbReference type="AlphaFoldDB" id="A0AAW0GJ64"/>
<dbReference type="GO" id="GO:0003743">
    <property type="term" value="F:translation initiation factor activity"/>
    <property type="evidence" value="ECO:0007669"/>
    <property type="project" value="UniProtKB-KW"/>
</dbReference>
<dbReference type="InterPro" id="IPR005835">
    <property type="entry name" value="NTP_transferase_dom"/>
</dbReference>
<accession>A0AAW0GJ64</accession>
<dbReference type="CDD" id="cd04652">
    <property type="entry name" value="LbH_eIF2B_gamma_C"/>
    <property type="match status" value="1"/>
</dbReference>
<evidence type="ECO:0000259" key="12">
    <source>
        <dbReference type="Pfam" id="PF25084"/>
    </source>
</evidence>
<evidence type="ECO:0000256" key="2">
    <source>
        <dbReference type="ARBA" id="ARBA00007878"/>
    </source>
</evidence>
<feature type="compositionally biased region" description="Acidic residues" evidence="10">
    <location>
        <begin position="500"/>
        <end position="509"/>
    </location>
</feature>
<dbReference type="GO" id="GO:0005085">
    <property type="term" value="F:guanyl-nucleotide exchange factor activity"/>
    <property type="evidence" value="ECO:0007669"/>
    <property type="project" value="TreeGrafter"/>
</dbReference>
<evidence type="ECO:0000313" key="14">
    <source>
        <dbReference type="Proteomes" id="UP001385951"/>
    </source>
</evidence>
<dbReference type="Proteomes" id="UP001385951">
    <property type="component" value="Unassembled WGS sequence"/>
</dbReference>
<evidence type="ECO:0000256" key="9">
    <source>
        <dbReference type="ARBA" id="ARBA00046432"/>
    </source>
</evidence>
<evidence type="ECO:0000256" key="5">
    <source>
        <dbReference type="ARBA" id="ARBA00022917"/>
    </source>
</evidence>
<dbReference type="GO" id="GO:0005851">
    <property type="term" value="C:eukaryotic translation initiation factor 2B complex"/>
    <property type="evidence" value="ECO:0007669"/>
    <property type="project" value="TreeGrafter"/>
</dbReference>
<organism evidence="13 14">
    <name type="scientific">Cerrena zonata</name>
    <dbReference type="NCBI Taxonomy" id="2478898"/>
    <lineage>
        <taxon>Eukaryota</taxon>
        <taxon>Fungi</taxon>
        <taxon>Dikarya</taxon>
        <taxon>Basidiomycota</taxon>
        <taxon>Agaricomycotina</taxon>
        <taxon>Agaricomycetes</taxon>
        <taxon>Polyporales</taxon>
        <taxon>Cerrenaceae</taxon>
        <taxon>Cerrena</taxon>
    </lineage>
</organism>
<comment type="subcellular location">
    <subcellularLocation>
        <location evidence="1">Cytoplasm</location>
        <location evidence="1">Cytosol</location>
    </subcellularLocation>
</comment>
<comment type="subunit">
    <text evidence="9">Component of the translation initiation factor 2B (eIF2B) complex which is a heterodecamer of two sets of five different subunits: alpha, beta, gamma, delta and epsilon. Subunits alpha, beta and delta comprise a regulatory subcomplex and subunits epsilon and gamma comprise a catalytic subcomplex. Within the complex, the hexameric regulatory complex resides at the center, with the two heterodimeric catalytic subcomplexes bound on opposite sides.</text>
</comment>
<dbReference type="PANTHER" id="PTHR45989:SF1">
    <property type="entry name" value="TRANSLATION INITIATION FACTOR EIF-2B SUBUNIT GAMMA"/>
    <property type="match status" value="1"/>
</dbReference>
<dbReference type="Pfam" id="PF25084">
    <property type="entry name" value="LbH_EIF2B"/>
    <property type="match status" value="1"/>
</dbReference>
<keyword evidence="5" id="KW-0648">Protein biosynthesis</keyword>